<dbReference type="EMBL" id="BK032506">
    <property type="protein sequence ID" value="DAF43453.1"/>
    <property type="molecule type" value="Genomic_DNA"/>
</dbReference>
<reference evidence="1" key="1">
    <citation type="journal article" date="2021" name="Proc. Natl. Acad. Sci. U.S.A.">
        <title>A Catalog of Tens of Thousands of Viruses from Human Metagenomes Reveals Hidden Associations with Chronic Diseases.</title>
        <authorList>
            <person name="Tisza M.J."/>
            <person name="Buck C.B."/>
        </authorList>
    </citation>
    <scope>NUCLEOTIDE SEQUENCE</scope>
    <source>
        <strain evidence="1">CtEJG5</strain>
    </source>
</reference>
<proteinExistence type="predicted"/>
<accession>A0A8S5RXH2</accession>
<protein>
    <submittedName>
        <fullName evidence="1">Uncharacterized protein</fullName>
    </submittedName>
</protein>
<name>A0A8S5RXH2_9CAUD</name>
<evidence type="ECO:0000313" key="1">
    <source>
        <dbReference type="EMBL" id="DAF43453.1"/>
    </source>
</evidence>
<sequence>MKLQDMKKQHTITQHNYDSFTWAYECIGGKLPALICL</sequence>
<organism evidence="1">
    <name type="scientific">Siphoviridae sp. ctEJG5</name>
    <dbReference type="NCBI Taxonomy" id="2827814"/>
    <lineage>
        <taxon>Viruses</taxon>
        <taxon>Duplodnaviria</taxon>
        <taxon>Heunggongvirae</taxon>
        <taxon>Uroviricota</taxon>
        <taxon>Caudoviricetes</taxon>
    </lineage>
</organism>